<feature type="transmembrane region" description="Helical" evidence="2">
    <location>
        <begin position="40"/>
        <end position="60"/>
    </location>
</feature>
<keyword evidence="2" id="KW-1133">Transmembrane helix</keyword>
<feature type="compositionally biased region" description="Basic and acidic residues" evidence="1">
    <location>
        <begin position="812"/>
        <end position="832"/>
    </location>
</feature>
<feature type="compositionally biased region" description="Basic and acidic residues" evidence="1">
    <location>
        <begin position="551"/>
        <end position="564"/>
    </location>
</feature>
<protein>
    <submittedName>
        <fullName evidence="3">Uncharacterized protein</fullName>
    </submittedName>
</protein>
<feature type="region of interest" description="Disordered" evidence="1">
    <location>
        <begin position="673"/>
        <end position="714"/>
    </location>
</feature>
<feature type="compositionally biased region" description="Polar residues" evidence="1">
    <location>
        <begin position="322"/>
        <end position="331"/>
    </location>
</feature>
<evidence type="ECO:0000256" key="1">
    <source>
        <dbReference type="SAM" id="MobiDB-lite"/>
    </source>
</evidence>
<feature type="compositionally biased region" description="Basic and acidic residues" evidence="1">
    <location>
        <begin position="847"/>
        <end position="859"/>
    </location>
</feature>
<dbReference type="EMBL" id="JBAMIC010000002">
    <property type="protein sequence ID" value="KAK7113611.1"/>
    <property type="molecule type" value="Genomic_DNA"/>
</dbReference>
<feature type="region of interest" description="Disordered" evidence="1">
    <location>
        <begin position="1251"/>
        <end position="1281"/>
    </location>
</feature>
<proteinExistence type="predicted"/>
<accession>A0AAN9GMS4</accession>
<feature type="compositionally biased region" description="Basic and acidic residues" evidence="1">
    <location>
        <begin position="1046"/>
        <end position="1063"/>
    </location>
</feature>
<keyword evidence="4" id="KW-1185">Reference proteome</keyword>
<feature type="compositionally biased region" description="Basic and acidic residues" evidence="1">
    <location>
        <begin position="1253"/>
        <end position="1267"/>
    </location>
</feature>
<keyword evidence="2" id="KW-0812">Transmembrane</keyword>
<feature type="region of interest" description="Disordered" evidence="1">
    <location>
        <begin position="448"/>
        <end position="608"/>
    </location>
</feature>
<dbReference type="Proteomes" id="UP001374579">
    <property type="component" value="Unassembled WGS sequence"/>
</dbReference>
<keyword evidence="2" id="KW-0472">Membrane</keyword>
<feature type="compositionally biased region" description="Basic and acidic residues" evidence="1">
    <location>
        <begin position="753"/>
        <end position="799"/>
    </location>
</feature>
<comment type="caution">
    <text evidence="3">The sequence shown here is derived from an EMBL/GenBank/DDBJ whole genome shotgun (WGS) entry which is preliminary data.</text>
</comment>
<feature type="compositionally biased region" description="Basic and acidic residues" evidence="1">
    <location>
        <begin position="455"/>
        <end position="476"/>
    </location>
</feature>
<feature type="compositionally biased region" description="Low complexity" evidence="1">
    <location>
        <begin position="1006"/>
        <end position="1015"/>
    </location>
</feature>
<feature type="region of interest" description="Disordered" evidence="1">
    <location>
        <begin position="1035"/>
        <end position="1073"/>
    </location>
</feature>
<feature type="region of interest" description="Disordered" evidence="1">
    <location>
        <begin position="1103"/>
        <end position="1138"/>
    </location>
</feature>
<evidence type="ECO:0000313" key="3">
    <source>
        <dbReference type="EMBL" id="KAK7113611.1"/>
    </source>
</evidence>
<organism evidence="3 4">
    <name type="scientific">Littorina saxatilis</name>
    <dbReference type="NCBI Taxonomy" id="31220"/>
    <lineage>
        <taxon>Eukaryota</taxon>
        <taxon>Metazoa</taxon>
        <taxon>Spiralia</taxon>
        <taxon>Lophotrochozoa</taxon>
        <taxon>Mollusca</taxon>
        <taxon>Gastropoda</taxon>
        <taxon>Caenogastropoda</taxon>
        <taxon>Littorinimorpha</taxon>
        <taxon>Littorinoidea</taxon>
        <taxon>Littorinidae</taxon>
        <taxon>Littorina</taxon>
    </lineage>
</organism>
<sequence>MPEENEVARVSWWPTSKMPGEAVEEALDYLYFMQEVTNAYAMELTWALALVLGLTCLYIWRALGLQEGERLHSKMVTSRPVFSSTPTPASAEPSSAFLAAYKNRFAHKEKSTEEERVNAVGYDILHTYNNPPPYRHRVVPRAVWKRHSSGLEIERTPIQSLWDCDTGSVGPWNNIQAMPVYPSFASAPGYKRNSGSNRQESKDVKDVRSQHYPYSHTQSIHHQHQQQIQLQKVHQQMMQQQQQKQKHTSSFNEAKDNAELVRQSAGNLPRRYRTPSPRFRQEYPVPAAREPKTPPPVKPRKDTLLAHPEQQAKGVDGETQKVTHGNNVKSASNHHKKERVVLHKRGEPEAVITDVTTTYVNAVKELLLSERKMQDSSRPSEQEKQTKTLAAVAALESKEEQPVHPDTANTPVHLMAEADSQGKIVERLKQELLHPEVTSYKLSSSVLDTAAEPQSKVHKEAARRQRNVDRELEHSRNSHGPCDAPLPAVKRSKTKVSHLAKKTSDTRVCKKRSKTLHKSDSRGSTGSKGSRSKRSSRTNEEQYDSAVLRAIKAEDECKKSDKSKGSTCGSSKPGGSLGDREKNPKQAGGDGEQDRIAPHEAGKRLAKLRKRLEDSLELIQKQPGLDKELAEKARCSKMRQRREELEKLTFMKDDILELETLTCIAKSREEMKANAKPTANADPMLKQAAKKSVKADDISAAKGADDEPRCSTKQESYNISKFVSAYSTENGVERQENSVTQISTKVTEYASQVDHERAPQKLEDDATKDGDNVRPRQLEKQPHTNEKDMSGRAKVHVDSQDADGDNTSPARRSRDSSVNEKPIRAGEPEKIITRSGRVLDANSLDEIIERQCKRREVLRQRKRSPAAEEDSITPKMTRSESASACEDNAVQAASTGAPKPQVVLGQGPGQRRSSADRMEARIQRTEIKDSKPSSIIINGTPYVKAPVTLPPRAKAEDNCAEEDTSQYSGQTGDDQSPMISDLDISPYVSKRTLGYLKYEEPEVQPKKPSSTTETKTSPERLWRPVFDPLFAGERESSARRRVRWRRQAERVERQRADGDDRQKVPPPVLPKLTRLDDLMDNNASQVWSTIQEINAANAPIQYQPKSKPWELRESSDNTPRAFQEKAPAPEKPVLSPRPVPRTFVKEKNMDLAAAGELGVIKDKGPPQNVEICVEKSLTPSKAASVFDPKAQLEREKEKAEVDRAAIRSHIQEGMPPSKFKANVHLFEQAAATGGVTPIDSKVKANVRMFEAATRGDRGSSCSPERRGPLGMTGRSPSSPRP</sequence>
<feature type="compositionally biased region" description="Polar residues" evidence="1">
    <location>
        <begin position="737"/>
        <end position="750"/>
    </location>
</feature>
<name>A0AAN9GMS4_9CAEN</name>
<evidence type="ECO:0000256" key="2">
    <source>
        <dbReference type="SAM" id="Phobius"/>
    </source>
</evidence>
<feature type="compositionally biased region" description="Basic and acidic residues" evidence="1">
    <location>
        <begin position="693"/>
        <end position="712"/>
    </location>
</feature>
<feature type="compositionally biased region" description="Polar residues" evidence="1">
    <location>
        <begin position="965"/>
        <end position="978"/>
    </location>
</feature>
<feature type="compositionally biased region" description="Basic and acidic residues" evidence="1">
    <location>
        <begin position="913"/>
        <end position="931"/>
    </location>
</feature>
<reference evidence="3 4" key="1">
    <citation type="submission" date="2024-02" db="EMBL/GenBank/DDBJ databases">
        <title>Chromosome-scale genome assembly of the rough periwinkle Littorina saxatilis.</title>
        <authorList>
            <person name="De Jode A."/>
            <person name="Faria R."/>
            <person name="Formenti G."/>
            <person name="Sims Y."/>
            <person name="Smith T.P."/>
            <person name="Tracey A."/>
            <person name="Wood J.M.D."/>
            <person name="Zagrodzka Z.B."/>
            <person name="Johannesson K."/>
            <person name="Butlin R.K."/>
            <person name="Leder E.H."/>
        </authorList>
    </citation>
    <scope>NUCLEOTIDE SEQUENCE [LARGE SCALE GENOMIC DNA]</scope>
    <source>
        <strain evidence="3">Snail1</strain>
        <tissue evidence="3">Muscle</tissue>
    </source>
</reference>
<feature type="region of interest" description="Disordered" evidence="1">
    <location>
        <begin position="263"/>
        <end position="335"/>
    </location>
</feature>
<feature type="region of interest" description="Disordered" evidence="1">
    <location>
        <begin position="726"/>
        <end position="984"/>
    </location>
</feature>
<feature type="region of interest" description="Disordered" evidence="1">
    <location>
        <begin position="997"/>
        <end position="1022"/>
    </location>
</feature>
<evidence type="ECO:0000313" key="4">
    <source>
        <dbReference type="Proteomes" id="UP001374579"/>
    </source>
</evidence>
<gene>
    <name evidence="3" type="ORF">V1264_012866</name>
</gene>
<feature type="compositionally biased region" description="Basic and acidic residues" evidence="1">
    <location>
        <begin position="592"/>
        <end position="603"/>
    </location>
</feature>
<feature type="compositionally biased region" description="Basic residues" evidence="1">
    <location>
        <begin position="490"/>
        <end position="501"/>
    </location>
</feature>